<comment type="caution">
    <text evidence="2">The sequence shown here is derived from an EMBL/GenBank/DDBJ whole genome shotgun (WGS) entry which is preliminary data.</text>
</comment>
<dbReference type="EMBL" id="DWYS01000001">
    <property type="protein sequence ID" value="HJB06240.1"/>
    <property type="molecule type" value="Genomic_DNA"/>
</dbReference>
<organism evidence="2 3">
    <name type="scientific">Candidatus Enterocloster faecavium</name>
    <dbReference type="NCBI Taxonomy" id="2838560"/>
    <lineage>
        <taxon>Bacteria</taxon>
        <taxon>Bacillati</taxon>
        <taxon>Bacillota</taxon>
        <taxon>Clostridia</taxon>
        <taxon>Lachnospirales</taxon>
        <taxon>Lachnospiraceae</taxon>
        <taxon>Enterocloster</taxon>
    </lineage>
</organism>
<sequence length="63" mass="7497">MESRDVQQALMDTLKLYCPNIEELSEQDREIEILKIKLNCMENELAWIKERLAEIEEEEKAIS</sequence>
<protein>
    <submittedName>
        <fullName evidence="2">Uncharacterized protein</fullName>
    </submittedName>
</protein>
<keyword evidence="1" id="KW-0175">Coiled coil</keyword>
<name>A0A9D2L5B3_9FIRM</name>
<evidence type="ECO:0000256" key="1">
    <source>
        <dbReference type="SAM" id="Coils"/>
    </source>
</evidence>
<dbReference type="AlphaFoldDB" id="A0A9D2L5B3"/>
<gene>
    <name evidence="2" type="ORF">H9716_00015</name>
</gene>
<accession>A0A9D2L5B3</accession>
<dbReference type="Proteomes" id="UP000886804">
    <property type="component" value="Unassembled WGS sequence"/>
</dbReference>
<evidence type="ECO:0000313" key="2">
    <source>
        <dbReference type="EMBL" id="HJB06240.1"/>
    </source>
</evidence>
<reference evidence="2" key="1">
    <citation type="journal article" date="2021" name="PeerJ">
        <title>Extensive microbial diversity within the chicken gut microbiome revealed by metagenomics and culture.</title>
        <authorList>
            <person name="Gilroy R."/>
            <person name="Ravi A."/>
            <person name="Getino M."/>
            <person name="Pursley I."/>
            <person name="Horton D.L."/>
            <person name="Alikhan N.F."/>
            <person name="Baker D."/>
            <person name="Gharbi K."/>
            <person name="Hall N."/>
            <person name="Watson M."/>
            <person name="Adriaenssens E.M."/>
            <person name="Foster-Nyarko E."/>
            <person name="Jarju S."/>
            <person name="Secka A."/>
            <person name="Antonio M."/>
            <person name="Oren A."/>
            <person name="Chaudhuri R.R."/>
            <person name="La Ragione R."/>
            <person name="Hildebrand F."/>
            <person name="Pallen M.J."/>
        </authorList>
    </citation>
    <scope>NUCLEOTIDE SEQUENCE</scope>
    <source>
        <strain evidence="2">CHK188-4685</strain>
    </source>
</reference>
<feature type="coiled-coil region" evidence="1">
    <location>
        <begin position="24"/>
        <end position="58"/>
    </location>
</feature>
<proteinExistence type="predicted"/>
<evidence type="ECO:0000313" key="3">
    <source>
        <dbReference type="Proteomes" id="UP000886804"/>
    </source>
</evidence>
<reference evidence="2" key="2">
    <citation type="submission" date="2021-04" db="EMBL/GenBank/DDBJ databases">
        <authorList>
            <person name="Gilroy R."/>
        </authorList>
    </citation>
    <scope>NUCLEOTIDE SEQUENCE</scope>
    <source>
        <strain evidence="2">CHK188-4685</strain>
    </source>
</reference>